<proteinExistence type="predicted"/>
<dbReference type="AlphaFoldDB" id="A0A0B6Z8C1"/>
<gene>
    <name evidence="1" type="primary">ORF53134</name>
</gene>
<name>A0A0B6Z8C1_9EUPU</name>
<evidence type="ECO:0000313" key="1">
    <source>
        <dbReference type="EMBL" id="CEK64854.1"/>
    </source>
</evidence>
<accession>A0A0B6Z8C1</accession>
<feature type="non-terminal residue" evidence="1">
    <location>
        <position position="1"/>
    </location>
</feature>
<organism evidence="1">
    <name type="scientific">Arion vulgaris</name>
    <dbReference type="NCBI Taxonomy" id="1028688"/>
    <lineage>
        <taxon>Eukaryota</taxon>
        <taxon>Metazoa</taxon>
        <taxon>Spiralia</taxon>
        <taxon>Lophotrochozoa</taxon>
        <taxon>Mollusca</taxon>
        <taxon>Gastropoda</taxon>
        <taxon>Heterobranchia</taxon>
        <taxon>Euthyneura</taxon>
        <taxon>Panpulmonata</taxon>
        <taxon>Eupulmonata</taxon>
        <taxon>Stylommatophora</taxon>
        <taxon>Helicina</taxon>
        <taxon>Arionoidea</taxon>
        <taxon>Arionidae</taxon>
        <taxon>Arion</taxon>
    </lineage>
</organism>
<sequence>LHITTVHICVPDYRTRMWLSDPHLGHSTTGHICVPQHRTHMWLSDQHYYSTLLHTFVAFILAQHLHHTPVVI</sequence>
<feature type="non-terminal residue" evidence="1">
    <location>
        <position position="72"/>
    </location>
</feature>
<dbReference type="EMBL" id="HACG01017989">
    <property type="protein sequence ID" value="CEK64854.1"/>
    <property type="molecule type" value="Transcribed_RNA"/>
</dbReference>
<reference evidence="1" key="1">
    <citation type="submission" date="2014-12" db="EMBL/GenBank/DDBJ databases">
        <title>Insight into the proteome of Arion vulgaris.</title>
        <authorList>
            <person name="Aradska J."/>
            <person name="Bulat T."/>
            <person name="Smidak R."/>
            <person name="Sarate P."/>
            <person name="Gangsoo J."/>
            <person name="Sialana F."/>
            <person name="Bilban M."/>
            <person name="Lubec G."/>
        </authorList>
    </citation>
    <scope>NUCLEOTIDE SEQUENCE</scope>
    <source>
        <tissue evidence="1">Skin</tissue>
    </source>
</reference>
<protein>
    <submittedName>
        <fullName evidence="1">Uncharacterized protein</fullName>
    </submittedName>
</protein>